<keyword evidence="3" id="KW-1185">Reference proteome</keyword>
<organism evidence="2 3">
    <name type="scientific">Ascochyta lentis</name>
    <dbReference type="NCBI Taxonomy" id="205686"/>
    <lineage>
        <taxon>Eukaryota</taxon>
        <taxon>Fungi</taxon>
        <taxon>Dikarya</taxon>
        <taxon>Ascomycota</taxon>
        <taxon>Pezizomycotina</taxon>
        <taxon>Dothideomycetes</taxon>
        <taxon>Pleosporomycetidae</taxon>
        <taxon>Pleosporales</taxon>
        <taxon>Pleosporineae</taxon>
        <taxon>Didymellaceae</taxon>
        <taxon>Ascochyta</taxon>
    </lineage>
</organism>
<dbReference type="Proteomes" id="UP000651452">
    <property type="component" value="Unassembled WGS sequence"/>
</dbReference>
<evidence type="ECO:0000313" key="3">
    <source>
        <dbReference type="Proteomes" id="UP000651452"/>
    </source>
</evidence>
<evidence type="ECO:0000256" key="1">
    <source>
        <dbReference type="SAM" id="MobiDB-lite"/>
    </source>
</evidence>
<gene>
    <name evidence="2" type="ORF">EKO04_006845</name>
</gene>
<sequence>MASIVLGTAILEPIPSAGPGRVPLRRRASAPELANLNAIYGNPEEPYQVGNSIRLQHQGSSGRQNRTINARIVRVFAPFSMAAVMVVRVFEPTVDLEGEFVLKVYDQRYTGELRKQYGVQSWSRTRDMKLERRRWSKQLVKFFYKIMADDYIYAGEDEGDTSNDGHEDGDDNQDEEDAGDELFFQTICLKMYRAELEVYRQARQHGIDGTDVPRFIGSVRIPTTYRSKNCCAESANIKGVPGILIQYLPGFPLQALYEKECPPPPRSEWQSLVDEGVRIVHYMTTNMDIRNDDCCPRNTVVHWDPVTQRWKCKLIDFGHCAIRSKGVSDWEWRERQAWQDEEGSIGRHMEVFLRERKKYDYVYEKSQYSLDLSEDFLKRTPGELEKGMNAS</sequence>
<dbReference type="AlphaFoldDB" id="A0A8H7J2B4"/>
<dbReference type="SUPFAM" id="SSF56112">
    <property type="entry name" value="Protein kinase-like (PK-like)"/>
    <property type="match status" value="1"/>
</dbReference>
<dbReference type="OrthoDB" id="5134445at2759"/>
<feature type="region of interest" description="Disordered" evidence="1">
    <location>
        <begin position="157"/>
        <end position="176"/>
    </location>
</feature>
<protein>
    <recommendedName>
        <fullName evidence="4">Protein kinase domain-containing protein</fullName>
    </recommendedName>
</protein>
<reference evidence="2" key="1">
    <citation type="submission" date="2018-12" db="EMBL/GenBank/DDBJ databases">
        <authorList>
            <person name="Syme R.A."/>
            <person name="Farfan-Caceres L."/>
            <person name="Lichtenzveig J."/>
        </authorList>
    </citation>
    <scope>NUCLEOTIDE SEQUENCE</scope>
    <source>
        <strain evidence="2">Al4</strain>
    </source>
</reference>
<evidence type="ECO:0008006" key="4">
    <source>
        <dbReference type="Google" id="ProtNLM"/>
    </source>
</evidence>
<evidence type="ECO:0000313" key="2">
    <source>
        <dbReference type="EMBL" id="KAF9695207.1"/>
    </source>
</evidence>
<reference evidence="2" key="2">
    <citation type="submission" date="2020-09" db="EMBL/GenBank/DDBJ databases">
        <title>Reference genome assembly for Australian Ascochyta lentis isolate Al4.</title>
        <authorList>
            <person name="Lee R.C."/>
            <person name="Farfan-Caceres L.M."/>
            <person name="Debler J.W."/>
            <person name="Williams A.H."/>
            <person name="Henares B.M."/>
        </authorList>
    </citation>
    <scope>NUCLEOTIDE SEQUENCE</scope>
    <source>
        <strain evidence="2">Al4</strain>
    </source>
</reference>
<dbReference type="EMBL" id="RZGK01000012">
    <property type="protein sequence ID" value="KAF9695207.1"/>
    <property type="molecule type" value="Genomic_DNA"/>
</dbReference>
<accession>A0A8H7J2B4</accession>
<name>A0A8H7J2B4_9PLEO</name>
<comment type="caution">
    <text evidence="2">The sequence shown here is derived from an EMBL/GenBank/DDBJ whole genome shotgun (WGS) entry which is preliminary data.</text>
</comment>
<proteinExistence type="predicted"/>
<dbReference type="InterPro" id="IPR011009">
    <property type="entry name" value="Kinase-like_dom_sf"/>
</dbReference>